<dbReference type="PANTHER" id="PTHR20857">
    <property type="entry name" value="THIAMINE-PHOSPHATE PYROPHOSPHORYLASE"/>
    <property type="match status" value="1"/>
</dbReference>
<evidence type="ECO:0000256" key="11">
    <source>
        <dbReference type="RuleBase" id="RU004253"/>
    </source>
</evidence>
<feature type="binding site" evidence="9">
    <location>
        <begin position="39"/>
        <end position="43"/>
    </location>
    <ligand>
        <name>4-amino-2-methyl-5-(diphosphooxymethyl)pyrimidine</name>
        <dbReference type="ChEBI" id="CHEBI:57841"/>
    </ligand>
</feature>
<dbReference type="GO" id="GO:0004789">
    <property type="term" value="F:thiamine-phosphate diphosphorylase activity"/>
    <property type="evidence" value="ECO:0007669"/>
    <property type="project" value="UniProtKB-UniRule"/>
</dbReference>
<dbReference type="InterPro" id="IPR022998">
    <property type="entry name" value="ThiamineP_synth_TenI"/>
</dbReference>
<dbReference type="HAMAP" id="MF_00097">
    <property type="entry name" value="TMP_synthase"/>
    <property type="match status" value="1"/>
</dbReference>
<proteinExistence type="inferred from homology"/>
<dbReference type="GO" id="GO:0009229">
    <property type="term" value="P:thiamine diphosphate biosynthetic process"/>
    <property type="evidence" value="ECO:0007669"/>
    <property type="project" value="UniProtKB-UniRule"/>
</dbReference>
<comment type="catalytic activity">
    <reaction evidence="7 9 10">
        <text>2-(2-carboxy-4-methylthiazol-5-yl)ethyl phosphate + 4-amino-2-methyl-5-(diphosphooxymethyl)pyrimidine + 2 H(+) = thiamine phosphate + CO2 + diphosphate</text>
        <dbReference type="Rhea" id="RHEA:47848"/>
        <dbReference type="ChEBI" id="CHEBI:15378"/>
        <dbReference type="ChEBI" id="CHEBI:16526"/>
        <dbReference type="ChEBI" id="CHEBI:33019"/>
        <dbReference type="ChEBI" id="CHEBI:37575"/>
        <dbReference type="ChEBI" id="CHEBI:57841"/>
        <dbReference type="ChEBI" id="CHEBI:62890"/>
        <dbReference type="EC" id="2.5.1.3"/>
    </reaction>
</comment>
<name>A0A4R5U523_9GAMM</name>
<dbReference type="Gene3D" id="3.20.20.70">
    <property type="entry name" value="Aldolase class I"/>
    <property type="match status" value="1"/>
</dbReference>
<dbReference type="Pfam" id="PF02581">
    <property type="entry name" value="TMP-TENI"/>
    <property type="match status" value="1"/>
</dbReference>
<organism evidence="13 14">
    <name type="scientific">Luteimonas terrae</name>
    <dbReference type="NCBI Taxonomy" id="1530191"/>
    <lineage>
        <taxon>Bacteria</taxon>
        <taxon>Pseudomonadati</taxon>
        <taxon>Pseudomonadota</taxon>
        <taxon>Gammaproteobacteria</taxon>
        <taxon>Lysobacterales</taxon>
        <taxon>Lysobacteraceae</taxon>
        <taxon>Luteimonas</taxon>
    </lineage>
</organism>
<comment type="cofactor">
    <cofactor evidence="9">
        <name>Mg(2+)</name>
        <dbReference type="ChEBI" id="CHEBI:18420"/>
    </cofactor>
    <text evidence="9">Binds 1 Mg(2+) ion per subunit.</text>
</comment>
<feature type="binding site" evidence="9">
    <location>
        <begin position="186"/>
        <end position="187"/>
    </location>
    <ligand>
        <name>2-[(2R,5Z)-2-carboxy-4-methylthiazol-5(2H)-ylidene]ethyl phosphate</name>
        <dbReference type="ChEBI" id="CHEBI:62899"/>
    </ligand>
</feature>
<dbReference type="AlphaFoldDB" id="A0A4R5U523"/>
<dbReference type="NCBIfam" id="TIGR00693">
    <property type="entry name" value="thiE"/>
    <property type="match status" value="1"/>
</dbReference>
<dbReference type="InterPro" id="IPR013785">
    <property type="entry name" value="Aldolase_TIM"/>
</dbReference>
<accession>A0A4R5U523</accession>
<dbReference type="RefSeq" id="WP_133394688.1">
    <property type="nucleotide sequence ID" value="NZ_SMTG01000009.1"/>
</dbReference>
<feature type="binding site" evidence="9">
    <location>
        <position position="71"/>
    </location>
    <ligand>
        <name>4-amino-2-methyl-5-(diphosphooxymethyl)pyrimidine</name>
        <dbReference type="ChEBI" id="CHEBI:57841"/>
    </ligand>
</feature>
<keyword evidence="3 9" id="KW-0479">Metal-binding</keyword>
<feature type="binding site" evidence="9">
    <location>
        <position position="166"/>
    </location>
    <ligand>
        <name>2-[(2R,5Z)-2-carboxy-4-methylthiazol-5(2H)-ylidene]ethyl phosphate</name>
        <dbReference type="ChEBI" id="CHEBI:62899"/>
    </ligand>
</feature>
<dbReference type="CDD" id="cd00564">
    <property type="entry name" value="TMP_TenI"/>
    <property type="match status" value="1"/>
</dbReference>
<dbReference type="OrthoDB" id="9789949at2"/>
<feature type="binding site" evidence="9">
    <location>
        <begin position="137"/>
        <end position="139"/>
    </location>
    <ligand>
        <name>2-[(2R,5Z)-2-carboxy-4-methylthiazol-5(2H)-ylidene]ethyl phosphate</name>
        <dbReference type="ChEBI" id="CHEBI:62899"/>
    </ligand>
</feature>
<comment type="function">
    <text evidence="9">Condenses 4-methyl-5-(beta-hydroxyethyl)thiazole monophosphate (THZ-P) and 2-methyl-4-amino-5-hydroxymethyl pyrimidine pyrophosphate (HMP-PP) to form thiamine monophosphate (TMP).</text>
</comment>
<feature type="binding site" evidence="9">
    <location>
        <position position="110"/>
    </location>
    <ligand>
        <name>4-amino-2-methyl-5-(diphosphooxymethyl)pyrimidine</name>
        <dbReference type="ChEBI" id="CHEBI:57841"/>
    </ligand>
</feature>
<dbReference type="EMBL" id="SMTG01000009">
    <property type="protein sequence ID" value="TDK28918.1"/>
    <property type="molecule type" value="Genomic_DNA"/>
</dbReference>
<sequence length="208" mass="21316">MNAAPSAPRGLYLLTPDEPDTARLLAQVAAVLPHATWLQYRNKRADAALRRTQVQALLPLCRATGVPLLVNDDWALAAELGADGAHVGEDDGALVDARAALGPGAILGASCYDDITLAQRAVEAGASYVAFGAFFPSPTKPDARVAHKSLLREAAPLGVPRVAIGGITPENARLLAAAGADLVAVISGVFAARHPAAAAQAYRAAFGA</sequence>
<keyword evidence="14" id="KW-1185">Reference proteome</keyword>
<evidence type="ECO:0000256" key="9">
    <source>
        <dbReference type="HAMAP-Rule" id="MF_00097"/>
    </source>
</evidence>
<comment type="caution">
    <text evidence="13">The sequence shown here is derived from an EMBL/GenBank/DDBJ whole genome shotgun (WGS) entry which is preliminary data.</text>
</comment>
<comment type="similarity">
    <text evidence="9 10">Belongs to the thiamine-phosphate synthase family.</text>
</comment>
<evidence type="ECO:0000256" key="5">
    <source>
        <dbReference type="ARBA" id="ARBA00022977"/>
    </source>
</evidence>
<keyword evidence="5 9" id="KW-0784">Thiamine biosynthesis</keyword>
<protein>
    <recommendedName>
        <fullName evidence="9">Thiamine-phosphate synthase</fullName>
        <shortName evidence="9">TP synthase</shortName>
        <shortName evidence="9">TPS</shortName>
        <ecNumber evidence="9">2.5.1.3</ecNumber>
    </recommendedName>
    <alternativeName>
        <fullName evidence="9">Thiamine-phosphate pyrophosphorylase</fullName>
        <shortName evidence="9">TMP pyrophosphorylase</shortName>
        <shortName evidence="9">TMP-PPase</shortName>
    </alternativeName>
</protein>
<evidence type="ECO:0000259" key="12">
    <source>
        <dbReference type="Pfam" id="PF02581"/>
    </source>
</evidence>
<evidence type="ECO:0000313" key="13">
    <source>
        <dbReference type="EMBL" id="TDK28918.1"/>
    </source>
</evidence>
<keyword evidence="2 9" id="KW-0808">Transferase</keyword>
<evidence type="ECO:0000256" key="3">
    <source>
        <dbReference type="ARBA" id="ARBA00022723"/>
    </source>
</evidence>
<dbReference type="InterPro" id="IPR034291">
    <property type="entry name" value="TMP_synthase"/>
</dbReference>
<feature type="domain" description="Thiamine phosphate synthase/TenI" evidence="12">
    <location>
        <begin position="11"/>
        <end position="189"/>
    </location>
</feature>
<gene>
    <name evidence="9" type="primary">thiE</name>
    <name evidence="13" type="ORF">E2F49_15255</name>
</gene>
<dbReference type="GO" id="GO:0005737">
    <property type="term" value="C:cytoplasm"/>
    <property type="evidence" value="ECO:0007669"/>
    <property type="project" value="TreeGrafter"/>
</dbReference>
<evidence type="ECO:0000256" key="4">
    <source>
        <dbReference type="ARBA" id="ARBA00022842"/>
    </source>
</evidence>
<dbReference type="UniPathway" id="UPA00060">
    <property type="reaction ID" value="UER00141"/>
</dbReference>
<comment type="catalytic activity">
    <reaction evidence="6 9 10">
        <text>4-methyl-5-(2-phosphooxyethyl)-thiazole + 4-amino-2-methyl-5-(diphosphooxymethyl)pyrimidine + H(+) = thiamine phosphate + diphosphate</text>
        <dbReference type="Rhea" id="RHEA:22328"/>
        <dbReference type="ChEBI" id="CHEBI:15378"/>
        <dbReference type="ChEBI" id="CHEBI:33019"/>
        <dbReference type="ChEBI" id="CHEBI:37575"/>
        <dbReference type="ChEBI" id="CHEBI:57841"/>
        <dbReference type="ChEBI" id="CHEBI:58296"/>
        <dbReference type="EC" id="2.5.1.3"/>
    </reaction>
</comment>
<dbReference type="InterPro" id="IPR036206">
    <property type="entry name" value="ThiamineP_synth_sf"/>
</dbReference>
<reference evidence="13 14" key="1">
    <citation type="submission" date="2019-03" db="EMBL/GenBank/DDBJ databases">
        <title>Luteimonas zhaokaii sp.nov., isolated from the rectal contents of Plateau pika in Yushu, Qinghai Province, China.</title>
        <authorList>
            <person name="Zhang G."/>
        </authorList>
    </citation>
    <scope>NUCLEOTIDE SEQUENCE [LARGE SCALE GENOMIC DNA]</scope>
    <source>
        <strain evidence="13 14">THG-MD21</strain>
    </source>
</reference>
<comment type="pathway">
    <text evidence="1 9 11">Cofactor biosynthesis; thiamine diphosphate biosynthesis; thiamine phosphate from 4-amino-2-methyl-5-diphosphomethylpyrimidine and 4-methyl-5-(2-phosphoethyl)-thiazole: step 1/1.</text>
</comment>
<dbReference type="PANTHER" id="PTHR20857:SF15">
    <property type="entry name" value="THIAMINE-PHOSPHATE SYNTHASE"/>
    <property type="match status" value="1"/>
</dbReference>
<evidence type="ECO:0000256" key="10">
    <source>
        <dbReference type="RuleBase" id="RU003826"/>
    </source>
</evidence>
<comment type="catalytic activity">
    <reaction evidence="8 9 10">
        <text>2-[(2R,5Z)-2-carboxy-4-methylthiazol-5(2H)-ylidene]ethyl phosphate + 4-amino-2-methyl-5-(diphosphooxymethyl)pyrimidine + 2 H(+) = thiamine phosphate + CO2 + diphosphate</text>
        <dbReference type="Rhea" id="RHEA:47844"/>
        <dbReference type="ChEBI" id="CHEBI:15378"/>
        <dbReference type="ChEBI" id="CHEBI:16526"/>
        <dbReference type="ChEBI" id="CHEBI:33019"/>
        <dbReference type="ChEBI" id="CHEBI:37575"/>
        <dbReference type="ChEBI" id="CHEBI:57841"/>
        <dbReference type="ChEBI" id="CHEBI:62899"/>
        <dbReference type="EC" id="2.5.1.3"/>
    </reaction>
</comment>
<feature type="binding site" evidence="9">
    <location>
        <position position="140"/>
    </location>
    <ligand>
        <name>4-amino-2-methyl-5-(diphosphooxymethyl)pyrimidine</name>
        <dbReference type="ChEBI" id="CHEBI:57841"/>
    </ligand>
</feature>
<dbReference type="EC" id="2.5.1.3" evidence="9"/>
<dbReference type="SUPFAM" id="SSF51391">
    <property type="entry name" value="Thiamin phosphate synthase"/>
    <property type="match status" value="1"/>
</dbReference>
<feature type="binding site" evidence="9">
    <location>
        <position position="91"/>
    </location>
    <ligand>
        <name>Mg(2+)</name>
        <dbReference type="ChEBI" id="CHEBI:18420"/>
    </ligand>
</feature>
<evidence type="ECO:0000256" key="2">
    <source>
        <dbReference type="ARBA" id="ARBA00022679"/>
    </source>
</evidence>
<evidence type="ECO:0000256" key="6">
    <source>
        <dbReference type="ARBA" id="ARBA00047334"/>
    </source>
</evidence>
<dbReference type="GO" id="GO:0000287">
    <property type="term" value="F:magnesium ion binding"/>
    <property type="evidence" value="ECO:0007669"/>
    <property type="project" value="UniProtKB-UniRule"/>
</dbReference>
<evidence type="ECO:0000256" key="1">
    <source>
        <dbReference type="ARBA" id="ARBA00005165"/>
    </source>
</evidence>
<keyword evidence="4 9" id="KW-0460">Magnesium</keyword>
<feature type="binding site" evidence="9">
    <location>
        <position position="72"/>
    </location>
    <ligand>
        <name>Mg(2+)</name>
        <dbReference type="ChEBI" id="CHEBI:18420"/>
    </ligand>
</feature>
<evidence type="ECO:0000256" key="8">
    <source>
        <dbReference type="ARBA" id="ARBA00047883"/>
    </source>
</evidence>
<dbReference type="GO" id="GO:0009228">
    <property type="term" value="P:thiamine biosynthetic process"/>
    <property type="evidence" value="ECO:0007669"/>
    <property type="project" value="UniProtKB-KW"/>
</dbReference>
<dbReference type="Proteomes" id="UP000295543">
    <property type="component" value="Unassembled WGS sequence"/>
</dbReference>
<evidence type="ECO:0000313" key="14">
    <source>
        <dbReference type="Proteomes" id="UP000295543"/>
    </source>
</evidence>
<evidence type="ECO:0000256" key="7">
    <source>
        <dbReference type="ARBA" id="ARBA00047851"/>
    </source>
</evidence>